<dbReference type="PROSITE" id="PS51257">
    <property type="entry name" value="PROKAR_LIPOPROTEIN"/>
    <property type="match status" value="1"/>
</dbReference>
<reference evidence="2 3" key="1">
    <citation type="journal article" date="2019" name="Int. J. Syst. Evol. Microbiol.">
        <title>The Global Catalogue of Microorganisms (GCM) 10K type strain sequencing project: providing services to taxonomists for standard genome sequencing and annotation.</title>
        <authorList>
            <consortium name="The Broad Institute Genomics Platform"/>
            <consortium name="The Broad Institute Genome Sequencing Center for Infectious Disease"/>
            <person name="Wu L."/>
            <person name="Ma J."/>
        </authorList>
    </citation>
    <scope>NUCLEOTIDE SEQUENCE [LARGE SCALE GENOMIC DNA]</scope>
    <source>
        <strain evidence="2 3">JCM 16231</strain>
    </source>
</reference>
<name>A0ABN1K5A4_9FLAO</name>
<protein>
    <recommendedName>
        <fullName evidence="4">Viral A-type inclusion protein</fullName>
    </recommendedName>
</protein>
<proteinExistence type="predicted"/>
<evidence type="ECO:0000256" key="1">
    <source>
        <dbReference type="SAM" id="Coils"/>
    </source>
</evidence>
<dbReference type="RefSeq" id="WP_224453392.1">
    <property type="nucleotide sequence ID" value="NZ_BAAAGG010000005.1"/>
</dbReference>
<keyword evidence="1" id="KW-0175">Coiled coil</keyword>
<comment type="caution">
    <text evidence="2">The sequence shown here is derived from an EMBL/GenBank/DDBJ whole genome shotgun (WGS) entry which is preliminary data.</text>
</comment>
<evidence type="ECO:0008006" key="4">
    <source>
        <dbReference type="Google" id="ProtNLM"/>
    </source>
</evidence>
<dbReference type="Proteomes" id="UP001500185">
    <property type="component" value="Unassembled WGS sequence"/>
</dbReference>
<organism evidence="2 3">
    <name type="scientific">Psychroflexus lacisalsi</name>
    <dbReference type="NCBI Taxonomy" id="503928"/>
    <lineage>
        <taxon>Bacteria</taxon>
        <taxon>Pseudomonadati</taxon>
        <taxon>Bacteroidota</taxon>
        <taxon>Flavobacteriia</taxon>
        <taxon>Flavobacteriales</taxon>
        <taxon>Flavobacteriaceae</taxon>
        <taxon>Psychroflexus</taxon>
    </lineage>
</organism>
<dbReference type="EMBL" id="BAAAGG010000005">
    <property type="protein sequence ID" value="GAA0754679.1"/>
    <property type="molecule type" value="Genomic_DNA"/>
</dbReference>
<sequence>MKFILKSILVGMVFISFSCQQKEESTEAKAFDAQMKQTIQIHDDVMPQMSKINSLITELESEKEELESAEEVNTQLVGKHAAAIVDLQNAHDLMMSWMKNFSSSFSRTEINTGLQAKDKDSIKAKVELLEMQYNSAEEMKAAINSSIENAQKVLAE</sequence>
<evidence type="ECO:0000313" key="3">
    <source>
        <dbReference type="Proteomes" id="UP001500185"/>
    </source>
</evidence>
<accession>A0ABN1K5A4</accession>
<evidence type="ECO:0000313" key="2">
    <source>
        <dbReference type="EMBL" id="GAA0754679.1"/>
    </source>
</evidence>
<keyword evidence="3" id="KW-1185">Reference proteome</keyword>
<gene>
    <name evidence="2" type="ORF">GCM10009433_08470</name>
</gene>
<feature type="coiled-coil region" evidence="1">
    <location>
        <begin position="49"/>
        <end position="79"/>
    </location>
</feature>